<proteinExistence type="predicted"/>
<evidence type="ECO:0000256" key="1">
    <source>
        <dbReference type="ARBA" id="ARBA00022963"/>
    </source>
</evidence>
<evidence type="ECO:0000313" key="3">
    <source>
        <dbReference type="EMBL" id="CAD7235385.1"/>
    </source>
</evidence>
<dbReference type="OrthoDB" id="9974421at2759"/>
<dbReference type="EMBL" id="OB672460">
    <property type="protein sequence ID" value="CAD7235385.1"/>
    <property type="molecule type" value="Genomic_DNA"/>
</dbReference>
<evidence type="ECO:0000256" key="2">
    <source>
        <dbReference type="ARBA" id="ARBA00023098"/>
    </source>
</evidence>
<dbReference type="SUPFAM" id="SSF53474">
    <property type="entry name" value="alpha/beta-Hydrolases"/>
    <property type="match status" value="1"/>
</dbReference>
<dbReference type="Gene3D" id="3.40.50.1820">
    <property type="entry name" value="alpha/beta hydrolase"/>
    <property type="match status" value="1"/>
</dbReference>
<protein>
    <submittedName>
        <fullName evidence="3">Uncharacterized protein</fullName>
    </submittedName>
</protein>
<keyword evidence="1" id="KW-0442">Lipid degradation</keyword>
<accession>A0A7R8ZSZ6</accession>
<name>A0A7R8ZSZ6_9CRUS</name>
<dbReference type="AlphaFoldDB" id="A0A7R8ZSZ6"/>
<gene>
    <name evidence="3" type="ORF">CTOB1V02_LOCUS13200</name>
</gene>
<dbReference type="GO" id="GO:0016042">
    <property type="term" value="P:lipid catabolic process"/>
    <property type="evidence" value="ECO:0007669"/>
    <property type="project" value="UniProtKB-KW"/>
</dbReference>
<reference evidence="3" key="1">
    <citation type="submission" date="2020-11" db="EMBL/GenBank/DDBJ databases">
        <authorList>
            <person name="Tran Van P."/>
        </authorList>
    </citation>
    <scope>NUCLEOTIDE SEQUENCE</scope>
</reference>
<dbReference type="Pfam" id="PF00561">
    <property type="entry name" value="Abhydrolase_1"/>
    <property type="match status" value="1"/>
</dbReference>
<dbReference type="InterPro" id="IPR029058">
    <property type="entry name" value="AB_hydrolase_fold"/>
</dbReference>
<sequence>MGNTRGNTYSKGHTNPNISNKDYWSFSFDEHGKYDIPAMINHVKKSTGQEKMFYVGHSMGTMMFWVAHHYYGQEFANNFIAMFGLGPVSQLQNMVSPLRHITPFADGIAWTMNWFGLYEFLPNDKFITLLAGFACEPRDLFHPICSNVMLLICGYDKLQLDEV</sequence>
<dbReference type="PANTHER" id="PTHR11005">
    <property type="entry name" value="LYSOSOMAL ACID LIPASE-RELATED"/>
    <property type="match status" value="1"/>
</dbReference>
<organism evidence="3">
    <name type="scientific">Cyprideis torosa</name>
    <dbReference type="NCBI Taxonomy" id="163714"/>
    <lineage>
        <taxon>Eukaryota</taxon>
        <taxon>Metazoa</taxon>
        <taxon>Ecdysozoa</taxon>
        <taxon>Arthropoda</taxon>
        <taxon>Crustacea</taxon>
        <taxon>Oligostraca</taxon>
        <taxon>Ostracoda</taxon>
        <taxon>Podocopa</taxon>
        <taxon>Podocopida</taxon>
        <taxon>Cytherocopina</taxon>
        <taxon>Cytheroidea</taxon>
        <taxon>Cytherideidae</taxon>
        <taxon>Cyprideis</taxon>
    </lineage>
</organism>
<keyword evidence="2" id="KW-0443">Lipid metabolism</keyword>
<dbReference type="InterPro" id="IPR000073">
    <property type="entry name" value="AB_hydrolase_1"/>
</dbReference>